<evidence type="ECO:0000313" key="2">
    <source>
        <dbReference type="Proteomes" id="UP001302321"/>
    </source>
</evidence>
<comment type="caution">
    <text evidence="1">The sequence shown here is derived from an EMBL/GenBank/DDBJ whole genome shotgun (WGS) entry which is preliminary data.</text>
</comment>
<reference evidence="1" key="1">
    <citation type="journal article" date="2023" name="Mol. Phylogenet. Evol.">
        <title>Genome-scale phylogeny and comparative genomics of the fungal order Sordariales.</title>
        <authorList>
            <person name="Hensen N."/>
            <person name="Bonometti L."/>
            <person name="Westerberg I."/>
            <person name="Brannstrom I.O."/>
            <person name="Guillou S."/>
            <person name="Cros-Aarteil S."/>
            <person name="Calhoun S."/>
            <person name="Haridas S."/>
            <person name="Kuo A."/>
            <person name="Mondo S."/>
            <person name="Pangilinan J."/>
            <person name="Riley R."/>
            <person name="LaButti K."/>
            <person name="Andreopoulos B."/>
            <person name="Lipzen A."/>
            <person name="Chen C."/>
            <person name="Yan M."/>
            <person name="Daum C."/>
            <person name="Ng V."/>
            <person name="Clum A."/>
            <person name="Steindorff A."/>
            <person name="Ohm R.A."/>
            <person name="Martin F."/>
            <person name="Silar P."/>
            <person name="Natvig D.O."/>
            <person name="Lalanne C."/>
            <person name="Gautier V."/>
            <person name="Ament-Velasquez S.L."/>
            <person name="Kruys A."/>
            <person name="Hutchinson M.I."/>
            <person name="Powell A.J."/>
            <person name="Barry K."/>
            <person name="Miller A.N."/>
            <person name="Grigoriev I.V."/>
            <person name="Debuchy R."/>
            <person name="Gladieux P."/>
            <person name="Hiltunen Thoren M."/>
            <person name="Johannesson H."/>
        </authorList>
    </citation>
    <scope>NUCLEOTIDE SEQUENCE</scope>
    <source>
        <strain evidence="1">CBS 892.96</strain>
    </source>
</reference>
<evidence type="ECO:0000313" key="1">
    <source>
        <dbReference type="EMBL" id="KAK4178412.1"/>
    </source>
</evidence>
<reference evidence="1" key="2">
    <citation type="submission" date="2023-05" db="EMBL/GenBank/DDBJ databases">
        <authorList>
            <consortium name="Lawrence Berkeley National Laboratory"/>
            <person name="Steindorff A."/>
            <person name="Hensen N."/>
            <person name="Bonometti L."/>
            <person name="Westerberg I."/>
            <person name="Brannstrom I.O."/>
            <person name="Guillou S."/>
            <person name="Cros-Aarteil S."/>
            <person name="Calhoun S."/>
            <person name="Haridas S."/>
            <person name="Kuo A."/>
            <person name="Mondo S."/>
            <person name="Pangilinan J."/>
            <person name="Riley R."/>
            <person name="Labutti K."/>
            <person name="Andreopoulos B."/>
            <person name="Lipzen A."/>
            <person name="Chen C."/>
            <person name="Yanf M."/>
            <person name="Daum C."/>
            <person name="Ng V."/>
            <person name="Clum A."/>
            <person name="Ohm R."/>
            <person name="Martin F."/>
            <person name="Silar P."/>
            <person name="Natvig D."/>
            <person name="Lalanne C."/>
            <person name="Gautier V."/>
            <person name="Ament-Velasquez S.L."/>
            <person name="Kruys A."/>
            <person name="Hutchinson M.I."/>
            <person name="Powell A.J."/>
            <person name="Barry K."/>
            <person name="Miller A.N."/>
            <person name="Grigoriev I.V."/>
            <person name="Debuchy R."/>
            <person name="Gladieux P."/>
            <person name="Thoren M.H."/>
            <person name="Johannesson H."/>
        </authorList>
    </citation>
    <scope>NUCLEOTIDE SEQUENCE</scope>
    <source>
        <strain evidence="1">CBS 892.96</strain>
    </source>
</reference>
<accession>A0AAN6WE26</accession>
<proteinExistence type="predicted"/>
<keyword evidence="2" id="KW-1185">Reference proteome</keyword>
<protein>
    <submittedName>
        <fullName evidence="1">Uncharacterized protein</fullName>
    </submittedName>
</protein>
<gene>
    <name evidence="1" type="ORF">QBC36DRAFT_104728</name>
</gene>
<dbReference type="AlphaFoldDB" id="A0AAN6WE26"/>
<dbReference type="EMBL" id="MU866139">
    <property type="protein sequence ID" value="KAK4178412.1"/>
    <property type="molecule type" value="Genomic_DNA"/>
</dbReference>
<sequence>MRFVSPIATPSTGYLTTSAPRHHDITDWTLEASATNNSPNIGLKSQSRPDLPRRMMMMMMMTIRHRLRLLSCIDSLCRHRSSHICFFGISNLSSVSSEGFMLLPLHMSQPAHPTPRVDNNLHHCPNGVRFCGQDLFVLTSNCAVARDPVGGSGPAVPRGLGGWFDNSRCCQIQVEFPIVFLQSEPSPLPQILPAQWLTAPGH</sequence>
<organism evidence="1 2">
    <name type="scientific">Triangularia setosa</name>
    <dbReference type="NCBI Taxonomy" id="2587417"/>
    <lineage>
        <taxon>Eukaryota</taxon>
        <taxon>Fungi</taxon>
        <taxon>Dikarya</taxon>
        <taxon>Ascomycota</taxon>
        <taxon>Pezizomycotina</taxon>
        <taxon>Sordariomycetes</taxon>
        <taxon>Sordariomycetidae</taxon>
        <taxon>Sordariales</taxon>
        <taxon>Podosporaceae</taxon>
        <taxon>Triangularia</taxon>
    </lineage>
</organism>
<name>A0AAN6WE26_9PEZI</name>
<dbReference type="Proteomes" id="UP001302321">
    <property type="component" value="Unassembled WGS sequence"/>
</dbReference>